<dbReference type="GO" id="GO:0005634">
    <property type="term" value="C:nucleus"/>
    <property type="evidence" value="ECO:0007669"/>
    <property type="project" value="TreeGrafter"/>
</dbReference>
<reference evidence="3 4" key="1">
    <citation type="submission" date="2014-11" db="EMBL/GenBank/DDBJ databases">
        <authorList>
            <person name="Zhu J."/>
            <person name="Qi W."/>
            <person name="Song R."/>
        </authorList>
    </citation>
    <scope>NUCLEOTIDE SEQUENCE [LARGE SCALE GENOMIC DNA]</scope>
</reference>
<dbReference type="GO" id="GO:0005524">
    <property type="term" value="F:ATP binding"/>
    <property type="evidence" value="ECO:0007669"/>
    <property type="project" value="InterPro"/>
</dbReference>
<dbReference type="PANTHER" id="PTHR44167:SF24">
    <property type="entry name" value="SERINE_THREONINE-PROTEIN KINASE CHK2"/>
    <property type="match status" value="1"/>
</dbReference>
<dbReference type="SUPFAM" id="SSF56112">
    <property type="entry name" value="Protein kinase-like (PK-like)"/>
    <property type="match status" value="1"/>
</dbReference>
<dbReference type="InParanoid" id="A0A0G4G2N2"/>
<dbReference type="InterPro" id="IPR011009">
    <property type="entry name" value="Kinase-like_dom_sf"/>
</dbReference>
<dbReference type="PROSITE" id="PS00108">
    <property type="entry name" value="PROTEIN_KINASE_ST"/>
    <property type="match status" value="1"/>
</dbReference>
<dbReference type="OMA" id="VLMERIW"/>
<dbReference type="STRING" id="1169540.A0A0G4G2N2"/>
<dbReference type="GO" id="GO:0044773">
    <property type="term" value="P:mitotic DNA damage checkpoint signaling"/>
    <property type="evidence" value="ECO:0007669"/>
    <property type="project" value="TreeGrafter"/>
</dbReference>
<dbReference type="OrthoDB" id="407559at2759"/>
<dbReference type="PhylomeDB" id="A0A0G4G2N2"/>
<dbReference type="GO" id="GO:0004674">
    <property type="term" value="F:protein serine/threonine kinase activity"/>
    <property type="evidence" value="ECO:0007669"/>
    <property type="project" value="TreeGrafter"/>
</dbReference>
<feature type="region of interest" description="Disordered" evidence="1">
    <location>
        <begin position="281"/>
        <end position="318"/>
    </location>
</feature>
<dbReference type="Proteomes" id="UP000041254">
    <property type="component" value="Unassembled WGS sequence"/>
</dbReference>
<organism evidence="3 4">
    <name type="scientific">Vitrella brassicaformis (strain CCMP3155)</name>
    <dbReference type="NCBI Taxonomy" id="1169540"/>
    <lineage>
        <taxon>Eukaryota</taxon>
        <taxon>Sar</taxon>
        <taxon>Alveolata</taxon>
        <taxon>Colpodellida</taxon>
        <taxon>Vitrellaceae</taxon>
        <taxon>Vitrella</taxon>
    </lineage>
</organism>
<evidence type="ECO:0000313" key="3">
    <source>
        <dbReference type="EMBL" id="CEM22426.1"/>
    </source>
</evidence>
<evidence type="ECO:0000259" key="2">
    <source>
        <dbReference type="PROSITE" id="PS50011"/>
    </source>
</evidence>
<name>A0A0G4G2N2_VITBC</name>
<dbReference type="VEuPathDB" id="CryptoDB:Vbra_16761"/>
<feature type="domain" description="Protein kinase" evidence="2">
    <location>
        <begin position="1"/>
        <end position="294"/>
    </location>
</feature>
<dbReference type="Gene3D" id="1.10.510.10">
    <property type="entry name" value="Transferase(Phosphotransferase) domain 1"/>
    <property type="match status" value="1"/>
</dbReference>
<dbReference type="AlphaFoldDB" id="A0A0G4G2N2"/>
<proteinExistence type="predicted"/>
<dbReference type="EMBL" id="CDMY01000553">
    <property type="protein sequence ID" value="CEM22426.1"/>
    <property type="molecule type" value="Genomic_DNA"/>
</dbReference>
<dbReference type="Pfam" id="PF00069">
    <property type="entry name" value="Pkinase"/>
    <property type="match status" value="1"/>
</dbReference>
<evidence type="ECO:0000313" key="4">
    <source>
        <dbReference type="Proteomes" id="UP000041254"/>
    </source>
</evidence>
<accession>A0A0G4G2N2</accession>
<gene>
    <name evidence="3" type="ORF">Vbra_16761</name>
</gene>
<sequence length="426" mass="48328">MVVKRKGRKASGPMVSFAEQVEDTNKLFKWDDDDDFMHIGDVTRSVLERVSRDQQPYVLQTFWKKTKRPKGFSVKTACEAFDRVRLNPHPNIVTVEQLAEDSKCVCVLMERIWGPTVCDYFDEGGKAMESEEAFKKVMAGILGGVEHLHQHGLVHRDVKLDNVMFANQEPSRDEFKVKLIDLEFATPLGREDKLGVVGTHAYMSPECFRGRFTQSSDIWACGVALYMLLEGRAPFRLTECRNSKESIKAINKGFAFRKRTKERFPDAVDLVRRLLHVDPSKRPSASEALQHPWFGEPQRPSTQTPDSDTRDAAPLSQNASFRRSLLKKNEEALQDVHLAADQTWKPPAACRPGQVPATAVVYQAPLLEASVPHKPRFFAPAPLQPPWHSLPPADRDSGWSAAEREPVERPWCERFCDFICCMTKPP</sequence>
<dbReference type="SMART" id="SM00220">
    <property type="entry name" value="S_TKc"/>
    <property type="match status" value="1"/>
</dbReference>
<dbReference type="PROSITE" id="PS50011">
    <property type="entry name" value="PROTEIN_KINASE_DOM"/>
    <property type="match status" value="1"/>
</dbReference>
<evidence type="ECO:0000256" key="1">
    <source>
        <dbReference type="SAM" id="MobiDB-lite"/>
    </source>
</evidence>
<keyword evidence="4" id="KW-1185">Reference proteome</keyword>
<protein>
    <recommendedName>
        <fullName evidence="2">Protein kinase domain-containing protein</fullName>
    </recommendedName>
</protein>
<dbReference type="InterPro" id="IPR008271">
    <property type="entry name" value="Ser/Thr_kinase_AS"/>
</dbReference>
<dbReference type="PANTHER" id="PTHR44167">
    <property type="entry name" value="OVARIAN-SPECIFIC SERINE/THREONINE-PROTEIN KINASE LOK-RELATED"/>
    <property type="match status" value="1"/>
</dbReference>
<dbReference type="InterPro" id="IPR000719">
    <property type="entry name" value="Prot_kinase_dom"/>
</dbReference>